<dbReference type="Proteomes" id="UP000014500">
    <property type="component" value="Unassembled WGS sequence"/>
</dbReference>
<dbReference type="EMBL" id="JH431607">
    <property type="status" value="NOT_ANNOTATED_CDS"/>
    <property type="molecule type" value="Genomic_DNA"/>
</dbReference>
<name>T1JIL7_STRMM</name>
<dbReference type="EnsemblMetazoa" id="SMAR013698-RA">
    <property type="protein sequence ID" value="SMAR013698-PA"/>
    <property type="gene ID" value="SMAR013698"/>
</dbReference>
<reference evidence="2" key="1">
    <citation type="submission" date="2011-05" db="EMBL/GenBank/DDBJ databases">
        <authorList>
            <person name="Richards S.R."/>
            <person name="Qu J."/>
            <person name="Jiang H."/>
            <person name="Jhangiani S.N."/>
            <person name="Agravi P."/>
            <person name="Goodspeed R."/>
            <person name="Gross S."/>
            <person name="Mandapat C."/>
            <person name="Jackson L."/>
            <person name="Mathew T."/>
            <person name="Pu L."/>
            <person name="Thornton R."/>
            <person name="Saada N."/>
            <person name="Wilczek-Boney K.B."/>
            <person name="Lee S."/>
            <person name="Kovar C."/>
            <person name="Wu Y."/>
            <person name="Scherer S.E."/>
            <person name="Worley K.C."/>
            <person name="Muzny D.M."/>
            <person name="Gibbs R."/>
        </authorList>
    </citation>
    <scope>NUCLEOTIDE SEQUENCE</scope>
    <source>
        <strain evidence="2">Brora</strain>
    </source>
</reference>
<proteinExistence type="predicted"/>
<dbReference type="AlphaFoldDB" id="T1JIL7"/>
<reference evidence="1" key="2">
    <citation type="submission" date="2015-02" db="UniProtKB">
        <authorList>
            <consortium name="EnsemblMetazoa"/>
        </authorList>
    </citation>
    <scope>IDENTIFICATION</scope>
</reference>
<evidence type="ECO:0000313" key="1">
    <source>
        <dbReference type="EnsemblMetazoa" id="SMAR013698-PA"/>
    </source>
</evidence>
<dbReference type="HOGENOM" id="CLU_2500775_0_0_1"/>
<accession>T1JIL7</accession>
<evidence type="ECO:0000313" key="2">
    <source>
        <dbReference type="Proteomes" id="UP000014500"/>
    </source>
</evidence>
<sequence>MKIKSNGIVDFIFNEDFHLTRRNLLVFYEKESAINLCFNKNTSTDGPLVQQIIENPIETVVVAPSVNFFQTKLLIQCFLLKIHLHI</sequence>
<protein>
    <submittedName>
        <fullName evidence="1">Uncharacterized protein</fullName>
    </submittedName>
</protein>
<keyword evidence="2" id="KW-1185">Reference proteome</keyword>
<organism evidence="1 2">
    <name type="scientific">Strigamia maritima</name>
    <name type="common">European centipede</name>
    <name type="synonym">Geophilus maritimus</name>
    <dbReference type="NCBI Taxonomy" id="126957"/>
    <lineage>
        <taxon>Eukaryota</taxon>
        <taxon>Metazoa</taxon>
        <taxon>Ecdysozoa</taxon>
        <taxon>Arthropoda</taxon>
        <taxon>Myriapoda</taxon>
        <taxon>Chilopoda</taxon>
        <taxon>Pleurostigmophora</taxon>
        <taxon>Geophilomorpha</taxon>
        <taxon>Linotaeniidae</taxon>
        <taxon>Strigamia</taxon>
    </lineage>
</organism>